<evidence type="ECO:0000313" key="2">
    <source>
        <dbReference type="EMBL" id="KAK1669351.1"/>
    </source>
</evidence>
<dbReference type="Proteomes" id="UP001231189">
    <property type="component" value="Unassembled WGS sequence"/>
</dbReference>
<organism evidence="2 3">
    <name type="scientific">Lolium multiflorum</name>
    <name type="common">Italian ryegrass</name>
    <name type="synonym">Lolium perenne subsp. multiflorum</name>
    <dbReference type="NCBI Taxonomy" id="4521"/>
    <lineage>
        <taxon>Eukaryota</taxon>
        <taxon>Viridiplantae</taxon>
        <taxon>Streptophyta</taxon>
        <taxon>Embryophyta</taxon>
        <taxon>Tracheophyta</taxon>
        <taxon>Spermatophyta</taxon>
        <taxon>Magnoliopsida</taxon>
        <taxon>Liliopsida</taxon>
        <taxon>Poales</taxon>
        <taxon>Poaceae</taxon>
        <taxon>BOP clade</taxon>
        <taxon>Pooideae</taxon>
        <taxon>Poodae</taxon>
        <taxon>Poeae</taxon>
        <taxon>Poeae Chloroplast Group 2 (Poeae type)</taxon>
        <taxon>Loliodinae</taxon>
        <taxon>Loliinae</taxon>
        <taxon>Lolium</taxon>
    </lineage>
</organism>
<proteinExistence type="predicted"/>
<reference evidence="2" key="1">
    <citation type="submission" date="2023-07" db="EMBL/GenBank/DDBJ databases">
        <title>A chromosome-level genome assembly of Lolium multiflorum.</title>
        <authorList>
            <person name="Chen Y."/>
            <person name="Copetti D."/>
            <person name="Kolliker R."/>
            <person name="Studer B."/>
        </authorList>
    </citation>
    <scope>NUCLEOTIDE SEQUENCE</scope>
    <source>
        <strain evidence="2">02402/16</strain>
        <tissue evidence="2">Leaf</tissue>
    </source>
</reference>
<comment type="caution">
    <text evidence="2">The sequence shown here is derived from an EMBL/GenBank/DDBJ whole genome shotgun (WGS) entry which is preliminary data.</text>
</comment>
<feature type="region of interest" description="Disordered" evidence="1">
    <location>
        <begin position="43"/>
        <end position="62"/>
    </location>
</feature>
<gene>
    <name evidence="2" type="ORF">QYE76_057510</name>
</gene>
<dbReference type="EMBL" id="JAUUTY010000003">
    <property type="protein sequence ID" value="KAK1669351.1"/>
    <property type="molecule type" value="Genomic_DNA"/>
</dbReference>
<name>A0AAD8T510_LOLMU</name>
<evidence type="ECO:0000256" key="1">
    <source>
        <dbReference type="SAM" id="MobiDB-lite"/>
    </source>
</evidence>
<evidence type="ECO:0000313" key="3">
    <source>
        <dbReference type="Proteomes" id="UP001231189"/>
    </source>
</evidence>
<accession>A0AAD8T510</accession>
<dbReference type="AlphaFoldDB" id="A0AAD8T510"/>
<sequence length="161" mass="18290">MVTGRLILELCKGFPEEVKFVSQVALGIEGTFDRYQSFEGARTNLNEGDANSNNDGDPSDIQSKLRDIASWSLQNNADESDASKLEKLEKLLTQALRNTKSKKARIIYEVPCEVKIADVNGSSGYIKVRLPLIKVVYRKTVTDVSATKWRRKHEWERRELD</sequence>
<protein>
    <submittedName>
        <fullName evidence="2">Uncharacterized protein</fullName>
    </submittedName>
</protein>
<keyword evidence="3" id="KW-1185">Reference proteome</keyword>